<dbReference type="Proteomes" id="UP001519460">
    <property type="component" value="Unassembled WGS sequence"/>
</dbReference>
<sequence>RSLLASVDSESVVVRHQHSLQTSPSWKDLLVELQFHVLRAFLRRLLLLRGADSDYELSIMEGEER</sequence>
<evidence type="ECO:0000313" key="2">
    <source>
        <dbReference type="Proteomes" id="UP001519460"/>
    </source>
</evidence>
<proteinExistence type="predicted"/>
<accession>A0ABD0L1T9</accession>
<comment type="caution">
    <text evidence="1">The sequence shown here is derived from an EMBL/GenBank/DDBJ whole genome shotgun (WGS) entry which is preliminary data.</text>
</comment>
<feature type="non-terminal residue" evidence="1">
    <location>
        <position position="1"/>
    </location>
</feature>
<gene>
    <name evidence="1" type="ORF">BaRGS_00015525</name>
</gene>
<organism evidence="1 2">
    <name type="scientific">Batillaria attramentaria</name>
    <dbReference type="NCBI Taxonomy" id="370345"/>
    <lineage>
        <taxon>Eukaryota</taxon>
        <taxon>Metazoa</taxon>
        <taxon>Spiralia</taxon>
        <taxon>Lophotrochozoa</taxon>
        <taxon>Mollusca</taxon>
        <taxon>Gastropoda</taxon>
        <taxon>Caenogastropoda</taxon>
        <taxon>Sorbeoconcha</taxon>
        <taxon>Cerithioidea</taxon>
        <taxon>Batillariidae</taxon>
        <taxon>Batillaria</taxon>
    </lineage>
</organism>
<protein>
    <submittedName>
        <fullName evidence="1">Uncharacterized protein</fullName>
    </submittedName>
</protein>
<dbReference type="EMBL" id="JACVVK020000095">
    <property type="protein sequence ID" value="KAK7493188.1"/>
    <property type="molecule type" value="Genomic_DNA"/>
</dbReference>
<reference evidence="1 2" key="1">
    <citation type="journal article" date="2023" name="Sci. Data">
        <title>Genome assembly of the Korean intertidal mud-creeper Batillaria attramentaria.</title>
        <authorList>
            <person name="Patra A.K."/>
            <person name="Ho P.T."/>
            <person name="Jun S."/>
            <person name="Lee S.J."/>
            <person name="Kim Y."/>
            <person name="Won Y.J."/>
        </authorList>
    </citation>
    <scope>NUCLEOTIDE SEQUENCE [LARGE SCALE GENOMIC DNA]</scope>
    <source>
        <strain evidence="1">Wonlab-2016</strain>
    </source>
</reference>
<dbReference type="AlphaFoldDB" id="A0ABD0L1T9"/>
<evidence type="ECO:0000313" key="1">
    <source>
        <dbReference type="EMBL" id="KAK7493188.1"/>
    </source>
</evidence>
<name>A0ABD0L1T9_9CAEN</name>
<keyword evidence="2" id="KW-1185">Reference proteome</keyword>